<dbReference type="Pfam" id="PF01327">
    <property type="entry name" value="Pep_deformylase"/>
    <property type="match status" value="1"/>
</dbReference>
<dbReference type="EC" id="3.5.1.88" evidence="6"/>
<evidence type="ECO:0000313" key="7">
    <source>
        <dbReference type="EMBL" id="WAV91646.1"/>
    </source>
</evidence>
<feature type="binding site" evidence="6">
    <location>
        <position position="134"/>
    </location>
    <ligand>
        <name>Fe cation</name>
        <dbReference type="ChEBI" id="CHEBI:24875"/>
    </ligand>
</feature>
<dbReference type="PANTHER" id="PTHR10458">
    <property type="entry name" value="PEPTIDE DEFORMYLASE"/>
    <property type="match status" value="1"/>
</dbReference>
<reference evidence="7" key="1">
    <citation type="journal article" date="2022" name="Front. Microbiol.">
        <title>New perspectives on an old grouping: The genomic and phenotypic variability of Oxalobacter formigenes and the implications for calcium oxalate stone prevention.</title>
        <authorList>
            <person name="Chmiel J.A."/>
            <person name="Carr C."/>
            <person name="Stuivenberg G.A."/>
            <person name="Venema R."/>
            <person name="Chanyi R.M."/>
            <person name="Al K.F."/>
            <person name="Giguere D."/>
            <person name="Say H."/>
            <person name="Akouris P.P."/>
            <person name="Dominguez Romero S.A."/>
            <person name="Kwong A."/>
            <person name="Tai V."/>
            <person name="Koval S.F."/>
            <person name="Razvi H."/>
            <person name="Bjazevic J."/>
            <person name="Burton J.P."/>
        </authorList>
    </citation>
    <scope>NUCLEOTIDE SEQUENCE</scope>
    <source>
        <strain evidence="7">OxK</strain>
    </source>
</reference>
<dbReference type="InterPro" id="IPR036821">
    <property type="entry name" value="Peptide_deformylase_sf"/>
</dbReference>
<evidence type="ECO:0000256" key="5">
    <source>
        <dbReference type="ARBA" id="ARBA00023004"/>
    </source>
</evidence>
<dbReference type="CDD" id="cd00487">
    <property type="entry name" value="Pep_deformylase"/>
    <property type="match status" value="1"/>
</dbReference>
<protein>
    <recommendedName>
        <fullName evidence="6">Peptide deformylase</fullName>
        <shortName evidence="6">PDF</shortName>
        <ecNumber evidence="6">3.5.1.88</ecNumber>
    </recommendedName>
    <alternativeName>
        <fullName evidence="6">Polypeptide deformylase</fullName>
    </alternativeName>
</protein>
<dbReference type="SUPFAM" id="SSF56420">
    <property type="entry name" value="Peptide deformylase"/>
    <property type="match status" value="1"/>
</dbReference>
<dbReference type="NCBIfam" id="TIGR00079">
    <property type="entry name" value="pept_deformyl"/>
    <property type="match status" value="1"/>
</dbReference>
<dbReference type="EMBL" id="CP098251">
    <property type="protein sequence ID" value="WAV91646.1"/>
    <property type="molecule type" value="Genomic_DNA"/>
</dbReference>
<dbReference type="FunFam" id="3.90.45.10:FF:000001">
    <property type="entry name" value="Peptide deformylase"/>
    <property type="match status" value="1"/>
</dbReference>
<feature type="active site" evidence="6">
    <location>
        <position position="135"/>
    </location>
</feature>
<dbReference type="GO" id="GO:0006412">
    <property type="term" value="P:translation"/>
    <property type="evidence" value="ECO:0007669"/>
    <property type="project" value="UniProtKB-UniRule"/>
</dbReference>
<feature type="binding site" evidence="6">
    <location>
        <position position="138"/>
    </location>
    <ligand>
        <name>Fe cation</name>
        <dbReference type="ChEBI" id="CHEBI:24875"/>
    </ligand>
</feature>
<dbReference type="AlphaFoldDB" id="A0A9E9LED7"/>
<evidence type="ECO:0000256" key="1">
    <source>
        <dbReference type="ARBA" id="ARBA00010759"/>
    </source>
</evidence>
<dbReference type="PIRSF" id="PIRSF004749">
    <property type="entry name" value="Pep_def"/>
    <property type="match status" value="1"/>
</dbReference>
<dbReference type="NCBIfam" id="NF001159">
    <property type="entry name" value="PRK00150.1-3"/>
    <property type="match status" value="1"/>
</dbReference>
<comment type="function">
    <text evidence="6">Removes the formyl group from the N-terminal Met of newly synthesized proteins. Requires at least a dipeptide for an efficient rate of reaction. N-terminal L-methionine is a prerequisite for activity but the enzyme has broad specificity at other positions.</text>
</comment>
<dbReference type="Gene3D" id="3.90.45.10">
    <property type="entry name" value="Peptide deformylase"/>
    <property type="match status" value="1"/>
</dbReference>
<comment type="cofactor">
    <cofactor evidence="6">
        <name>Fe(2+)</name>
        <dbReference type="ChEBI" id="CHEBI:29033"/>
    </cofactor>
    <text evidence="6">Binds 1 Fe(2+) ion.</text>
</comment>
<keyword evidence="4 6" id="KW-0648">Protein biosynthesis</keyword>
<sequence>MARLPILRYPDPRLLKPSKPVTRFDTDLKTLVQDMAQTMYEAPGIGLAAPQINVHQCIVVIDVSEKRDELRVFVNPEIIETSDEKALFEEGCLSLPGIYDEIERPARVTVRAQDENGNEFEVKAEGLLAVCIQHEIDHLKGHVFVDYLSPMKRNRIKKKLLKEERELKKSGSGSKGQNQGNRR</sequence>
<dbReference type="GO" id="GO:0042586">
    <property type="term" value="F:peptide deformylase activity"/>
    <property type="evidence" value="ECO:0007669"/>
    <property type="project" value="UniProtKB-UniRule"/>
</dbReference>
<dbReference type="GO" id="GO:0046872">
    <property type="term" value="F:metal ion binding"/>
    <property type="evidence" value="ECO:0007669"/>
    <property type="project" value="UniProtKB-KW"/>
</dbReference>
<dbReference type="Proteomes" id="UP001164819">
    <property type="component" value="Chromosome"/>
</dbReference>
<feature type="binding site" evidence="6">
    <location>
        <position position="92"/>
    </location>
    <ligand>
        <name>Fe cation</name>
        <dbReference type="ChEBI" id="CHEBI:24875"/>
    </ligand>
</feature>
<evidence type="ECO:0000256" key="3">
    <source>
        <dbReference type="ARBA" id="ARBA00022801"/>
    </source>
</evidence>
<dbReference type="InterPro" id="IPR023635">
    <property type="entry name" value="Peptide_deformylase"/>
</dbReference>
<proteinExistence type="inferred from homology"/>
<comment type="similarity">
    <text evidence="1 6">Belongs to the polypeptide deformylase family.</text>
</comment>
<dbReference type="HAMAP" id="MF_00163">
    <property type="entry name" value="Pep_deformylase"/>
    <property type="match status" value="1"/>
</dbReference>
<name>A0A9E9LED7_9BURK</name>
<comment type="catalytic activity">
    <reaction evidence="6">
        <text>N-terminal N-formyl-L-methionyl-[peptide] + H2O = N-terminal L-methionyl-[peptide] + formate</text>
        <dbReference type="Rhea" id="RHEA:24420"/>
        <dbReference type="Rhea" id="RHEA-COMP:10639"/>
        <dbReference type="Rhea" id="RHEA-COMP:10640"/>
        <dbReference type="ChEBI" id="CHEBI:15377"/>
        <dbReference type="ChEBI" id="CHEBI:15740"/>
        <dbReference type="ChEBI" id="CHEBI:49298"/>
        <dbReference type="ChEBI" id="CHEBI:64731"/>
        <dbReference type="EC" id="3.5.1.88"/>
    </reaction>
</comment>
<keyword evidence="2 6" id="KW-0479">Metal-binding</keyword>
<keyword evidence="5 6" id="KW-0408">Iron</keyword>
<organism evidence="7">
    <name type="scientific">Oxalobacter aliiformigenes</name>
    <dbReference type="NCBI Taxonomy" id="2946593"/>
    <lineage>
        <taxon>Bacteria</taxon>
        <taxon>Pseudomonadati</taxon>
        <taxon>Pseudomonadota</taxon>
        <taxon>Betaproteobacteria</taxon>
        <taxon>Burkholderiales</taxon>
        <taxon>Oxalobacteraceae</taxon>
        <taxon>Oxalobacter</taxon>
    </lineage>
</organism>
<dbReference type="PANTHER" id="PTHR10458:SF22">
    <property type="entry name" value="PEPTIDE DEFORMYLASE"/>
    <property type="match status" value="1"/>
</dbReference>
<accession>A0A9E9LED7</accession>
<evidence type="ECO:0000256" key="4">
    <source>
        <dbReference type="ARBA" id="ARBA00022917"/>
    </source>
</evidence>
<dbReference type="PRINTS" id="PR01576">
    <property type="entry name" value="PDEFORMYLASE"/>
</dbReference>
<dbReference type="RefSeq" id="WP_269278018.1">
    <property type="nucleotide sequence ID" value="NZ_CP098247.1"/>
</dbReference>
<keyword evidence="3 6" id="KW-0378">Hydrolase</keyword>
<evidence type="ECO:0000256" key="2">
    <source>
        <dbReference type="ARBA" id="ARBA00022723"/>
    </source>
</evidence>
<evidence type="ECO:0000256" key="6">
    <source>
        <dbReference type="HAMAP-Rule" id="MF_00163"/>
    </source>
</evidence>
<gene>
    <name evidence="6 7" type="primary">def</name>
    <name evidence="7" type="ORF">NB646_02505</name>
</gene>